<protein>
    <submittedName>
        <fullName evidence="1">Uncharacterized protein</fullName>
    </submittedName>
</protein>
<dbReference type="EMBL" id="AP024613">
    <property type="protein sequence ID" value="BCV43657.1"/>
    <property type="molecule type" value="Genomic_DNA"/>
</dbReference>
<sequence>MKVEKLNWTSKSAQEAELTITDGEYSCIAFCQPCEYEEGAEVDYLHAFMAKEVMLSNSGLVSIEALEEKVLPHRVTAVVEDRLENIVKVGSIIIELDCAIPAGVDKGMLVDFECSRLDVW</sequence>
<organism evidence="1 2">
    <name type="scientific">Shewanella algae</name>
    <dbReference type="NCBI Taxonomy" id="38313"/>
    <lineage>
        <taxon>Bacteria</taxon>
        <taxon>Pseudomonadati</taxon>
        <taxon>Pseudomonadota</taxon>
        <taxon>Gammaproteobacteria</taxon>
        <taxon>Alteromonadales</taxon>
        <taxon>Shewanellaceae</taxon>
        <taxon>Shewanella</taxon>
    </lineage>
</organism>
<evidence type="ECO:0000313" key="2">
    <source>
        <dbReference type="Proteomes" id="UP000825078"/>
    </source>
</evidence>
<proteinExistence type="predicted"/>
<gene>
    <name evidence="1" type="ORF">TUM17379_06750</name>
</gene>
<name>A0AAD1KAY7_9GAMM</name>
<reference evidence="1" key="1">
    <citation type="submission" date="2021-05" db="EMBL/GenBank/DDBJ databases">
        <title>Molecular characterization for Shewanella algae harboring chromosomal blaOXA-55-like strains isolated from clinical and environment sample.</title>
        <authorList>
            <person name="Ohama Y."/>
            <person name="Aoki K."/>
            <person name="Harada S."/>
            <person name="Moriya K."/>
            <person name="Ishii Y."/>
            <person name="Tateda K."/>
        </authorList>
    </citation>
    <scope>NUCLEOTIDE SEQUENCE</scope>
    <source>
        <strain evidence="1">TUM17379</strain>
    </source>
</reference>
<accession>A0AAD1KAY7</accession>
<dbReference type="RefSeq" id="WP_045283139.1">
    <property type="nucleotide sequence ID" value="NZ_AP024613.1"/>
</dbReference>
<dbReference type="AlphaFoldDB" id="A0AAD1KAY7"/>
<evidence type="ECO:0000313" key="1">
    <source>
        <dbReference type="EMBL" id="BCV43657.1"/>
    </source>
</evidence>
<dbReference type="Proteomes" id="UP000825078">
    <property type="component" value="Chromosome"/>
</dbReference>